<protein>
    <submittedName>
        <fullName evidence="1">Uncharacterized protein</fullName>
    </submittedName>
</protein>
<name>A0A444XQM3_ARAHY</name>
<comment type="caution">
    <text evidence="1">The sequence shown here is derived from an EMBL/GenBank/DDBJ whole genome shotgun (WGS) entry which is preliminary data.</text>
</comment>
<organism evidence="1 2">
    <name type="scientific">Arachis hypogaea</name>
    <name type="common">Peanut</name>
    <dbReference type="NCBI Taxonomy" id="3818"/>
    <lineage>
        <taxon>Eukaryota</taxon>
        <taxon>Viridiplantae</taxon>
        <taxon>Streptophyta</taxon>
        <taxon>Embryophyta</taxon>
        <taxon>Tracheophyta</taxon>
        <taxon>Spermatophyta</taxon>
        <taxon>Magnoliopsida</taxon>
        <taxon>eudicotyledons</taxon>
        <taxon>Gunneridae</taxon>
        <taxon>Pentapetalae</taxon>
        <taxon>rosids</taxon>
        <taxon>fabids</taxon>
        <taxon>Fabales</taxon>
        <taxon>Fabaceae</taxon>
        <taxon>Papilionoideae</taxon>
        <taxon>50 kb inversion clade</taxon>
        <taxon>dalbergioids sensu lato</taxon>
        <taxon>Dalbergieae</taxon>
        <taxon>Pterocarpus clade</taxon>
        <taxon>Arachis</taxon>
    </lineage>
</organism>
<dbReference type="EMBL" id="SDMP01000019">
    <property type="protein sequence ID" value="RYQ92028.1"/>
    <property type="molecule type" value="Genomic_DNA"/>
</dbReference>
<dbReference type="Proteomes" id="UP000289738">
    <property type="component" value="Chromosome B09"/>
</dbReference>
<reference evidence="1 2" key="1">
    <citation type="submission" date="2019-01" db="EMBL/GenBank/DDBJ databases">
        <title>Sequencing of cultivated peanut Arachis hypogaea provides insights into genome evolution and oil improvement.</title>
        <authorList>
            <person name="Chen X."/>
        </authorList>
    </citation>
    <scope>NUCLEOTIDE SEQUENCE [LARGE SCALE GENOMIC DNA]</scope>
    <source>
        <strain evidence="2">cv. Fuhuasheng</strain>
        <tissue evidence="1">Leaves</tissue>
    </source>
</reference>
<keyword evidence="2" id="KW-1185">Reference proteome</keyword>
<evidence type="ECO:0000313" key="1">
    <source>
        <dbReference type="EMBL" id="RYQ92028.1"/>
    </source>
</evidence>
<evidence type="ECO:0000313" key="2">
    <source>
        <dbReference type="Proteomes" id="UP000289738"/>
    </source>
</evidence>
<gene>
    <name evidence="1" type="ORF">Ahy_B09g098116</name>
</gene>
<accession>A0A444XQM3</accession>
<dbReference type="AlphaFoldDB" id="A0A444XQM3"/>
<proteinExistence type="predicted"/>
<sequence length="60" mass="7050">MKNQVPETSYKTMRSVAQVFDFLPCQKKLELSEHLKKYLGTRHELNGGFTWLSFIEQKTS</sequence>